<dbReference type="AlphaFoldDB" id="A0A543J7I9"/>
<name>A0A543J7I9_9PSEU</name>
<keyword evidence="1" id="KW-1133">Transmembrane helix</keyword>
<dbReference type="Proteomes" id="UP000316628">
    <property type="component" value="Unassembled WGS sequence"/>
</dbReference>
<sequence>MGLSDERFTRGHVITSTITSLIGIGVGWWFSGVAAVVAGSTALAAPGIVIALVLTGWVVRFGRSGRALPPGGRRSDSPFGPGYGIAVLVMLVAIVAGSRLPATLDLAEATPAWVLVAVGAHFAPFAKLFGSARYLVPAAALCGTAVLAAVPGAAGSEWAWRLVPGFGGAAVLWATVVAGLLDGRRSVAAHAV</sequence>
<feature type="transmembrane region" description="Helical" evidence="1">
    <location>
        <begin position="36"/>
        <end position="59"/>
    </location>
</feature>
<feature type="transmembrane region" description="Helical" evidence="1">
    <location>
        <begin position="12"/>
        <end position="30"/>
    </location>
</feature>
<comment type="caution">
    <text evidence="2">The sequence shown here is derived from an EMBL/GenBank/DDBJ whole genome shotgun (WGS) entry which is preliminary data.</text>
</comment>
<proteinExistence type="predicted"/>
<feature type="transmembrane region" description="Helical" evidence="1">
    <location>
        <begin position="134"/>
        <end position="154"/>
    </location>
</feature>
<reference evidence="2 3" key="1">
    <citation type="submission" date="2019-06" db="EMBL/GenBank/DDBJ databases">
        <title>Sequencing the genomes of 1000 actinobacteria strains.</title>
        <authorList>
            <person name="Klenk H.-P."/>
        </authorList>
    </citation>
    <scope>NUCLEOTIDE SEQUENCE [LARGE SCALE GENOMIC DNA]</scope>
    <source>
        <strain evidence="2 3">DSM 45456</strain>
    </source>
</reference>
<keyword evidence="1" id="KW-0472">Membrane</keyword>
<protein>
    <submittedName>
        <fullName evidence="2">Uncharacterized protein</fullName>
    </submittedName>
</protein>
<evidence type="ECO:0000313" key="2">
    <source>
        <dbReference type="EMBL" id="TQM78795.1"/>
    </source>
</evidence>
<keyword evidence="1" id="KW-0812">Transmembrane</keyword>
<evidence type="ECO:0000313" key="3">
    <source>
        <dbReference type="Proteomes" id="UP000316628"/>
    </source>
</evidence>
<organism evidence="2 3">
    <name type="scientific">Saccharothrix saharensis</name>
    <dbReference type="NCBI Taxonomy" id="571190"/>
    <lineage>
        <taxon>Bacteria</taxon>
        <taxon>Bacillati</taxon>
        <taxon>Actinomycetota</taxon>
        <taxon>Actinomycetes</taxon>
        <taxon>Pseudonocardiales</taxon>
        <taxon>Pseudonocardiaceae</taxon>
        <taxon>Saccharothrix</taxon>
    </lineage>
</organism>
<feature type="transmembrane region" description="Helical" evidence="1">
    <location>
        <begin position="80"/>
        <end position="100"/>
    </location>
</feature>
<dbReference type="EMBL" id="VFPP01000001">
    <property type="protein sequence ID" value="TQM78795.1"/>
    <property type="molecule type" value="Genomic_DNA"/>
</dbReference>
<keyword evidence="3" id="KW-1185">Reference proteome</keyword>
<gene>
    <name evidence="2" type="ORF">FHX81_1075</name>
</gene>
<feature type="transmembrane region" description="Helical" evidence="1">
    <location>
        <begin position="160"/>
        <end position="181"/>
    </location>
</feature>
<accession>A0A543J7I9</accession>
<evidence type="ECO:0000256" key="1">
    <source>
        <dbReference type="SAM" id="Phobius"/>
    </source>
</evidence>
<feature type="transmembrane region" description="Helical" evidence="1">
    <location>
        <begin position="112"/>
        <end position="129"/>
    </location>
</feature>